<dbReference type="PANTHER" id="PTHR33445">
    <property type="entry name" value="ATP SYNTHASE SUBUNIT B', CHLOROPLASTIC"/>
    <property type="match status" value="1"/>
</dbReference>
<proteinExistence type="inferred from homology"/>
<dbReference type="RefSeq" id="WP_349135911.1">
    <property type="nucleotide sequence ID" value="NZ_JBBMFF010000220.1"/>
</dbReference>
<comment type="similarity">
    <text evidence="1 12 13">Belongs to the ATPase B chain family.</text>
</comment>
<evidence type="ECO:0000256" key="14">
    <source>
        <dbReference type="SAM" id="Coils"/>
    </source>
</evidence>
<dbReference type="InterPro" id="IPR005864">
    <property type="entry name" value="ATP_synth_F0_bsu_bac"/>
</dbReference>
<keyword evidence="4 12" id="KW-0812">Transmembrane</keyword>
<dbReference type="InterPro" id="IPR050059">
    <property type="entry name" value="ATP_synthase_B_chain"/>
</dbReference>
<comment type="function">
    <text evidence="10 12">F(1)F(0) ATP synthase produces ATP from ADP in the presence of a proton or sodium gradient. F-type ATPases consist of two structural domains, F(1) containing the extramembraneous catalytic core and F(0) containing the membrane proton channel, linked together by a central stalk and a peripheral stalk. During catalysis, ATP synthesis in the catalytic domain of F(1) is coupled via a rotary mechanism of the central stalk subunits to proton translocation.</text>
</comment>
<comment type="function">
    <text evidence="12">Component of the F(0) channel, it forms part of the peripheral stalk, linking F(1) to F(0).</text>
</comment>
<keyword evidence="9 12" id="KW-0066">ATP synthesis</keyword>
<evidence type="ECO:0000256" key="10">
    <source>
        <dbReference type="ARBA" id="ARBA00025198"/>
    </source>
</evidence>
<evidence type="ECO:0000256" key="12">
    <source>
        <dbReference type="HAMAP-Rule" id="MF_01398"/>
    </source>
</evidence>
<dbReference type="EMBL" id="JBBMFF010000220">
    <property type="protein sequence ID" value="MEQ2511207.1"/>
    <property type="molecule type" value="Genomic_DNA"/>
</dbReference>
<keyword evidence="8 12" id="KW-0472">Membrane</keyword>
<dbReference type="Proteomes" id="UP001491552">
    <property type="component" value="Unassembled WGS sequence"/>
</dbReference>
<dbReference type="InterPro" id="IPR002146">
    <property type="entry name" value="ATP_synth_b/b'su_bac/chlpt"/>
</dbReference>
<name>A0ABV1G714_9FIRM</name>
<dbReference type="PANTHER" id="PTHR33445:SF2">
    <property type="entry name" value="ATP SYNTHASE SUBUNIT B', CHLOROPLASTIC"/>
    <property type="match status" value="1"/>
</dbReference>
<keyword evidence="12" id="KW-1003">Cell membrane</keyword>
<evidence type="ECO:0000256" key="2">
    <source>
        <dbReference type="ARBA" id="ARBA00022448"/>
    </source>
</evidence>
<dbReference type="HAMAP" id="MF_01398">
    <property type="entry name" value="ATP_synth_b_bprime"/>
    <property type="match status" value="1"/>
</dbReference>
<keyword evidence="7 12" id="KW-0406">Ion transport</keyword>
<feature type="coiled-coil region" evidence="14">
    <location>
        <begin position="44"/>
        <end position="100"/>
    </location>
</feature>
<organism evidence="15 16">
    <name type="scientific">Faecousia intestinalis</name>
    <dbReference type="NCBI Taxonomy" id="3133167"/>
    <lineage>
        <taxon>Bacteria</taxon>
        <taxon>Bacillati</taxon>
        <taxon>Bacillota</taxon>
        <taxon>Clostridia</taxon>
        <taxon>Eubacteriales</taxon>
        <taxon>Oscillospiraceae</taxon>
        <taxon>Faecousia</taxon>
    </lineage>
</organism>
<dbReference type="CDD" id="cd06503">
    <property type="entry name" value="ATP-synt_Fo_b"/>
    <property type="match status" value="1"/>
</dbReference>
<keyword evidence="5 12" id="KW-0375">Hydrogen ion transport</keyword>
<accession>A0ABV1G714</accession>
<protein>
    <recommendedName>
        <fullName evidence="12">ATP synthase subunit b</fullName>
    </recommendedName>
    <alternativeName>
        <fullName evidence="12">ATP synthase F(0) sector subunit b</fullName>
    </alternativeName>
    <alternativeName>
        <fullName evidence="12">ATPase subunit I</fullName>
    </alternativeName>
    <alternativeName>
        <fullName evidence="12">F-type ATPase subunit b</fullName>
        <shortName evidence="12">F-ATPase subunit b</shortName>
    </alternativeName>
</protein>
<dbReference type="Gene3D" id="6.10.250.1580">
    <property type="match status" value="1"/>
</dbReference>
<dbReference type="NCBIfam" id="TIGR01144">
    <property type="entry name" value="ATP_synt_b"/>
    <property type="match status" value="1"/>
</dbReference>
<keyword evidence="14" id="KW-0175">Coiled coil</keyword>
<evidence type="ECO:0000313" key="15">
    <source>
        <dbReference type="EMBL" id="MEQ2511207.1"/>
    </source>
</evidence>
<comment type="subcellular location">
    <subcellularLocation>
        <location evidence="12">Cell membrane</location>
        <topology evidence="12">Single-pass membrane protein</topology>
    </subcellularLocation>
    <subcellularLocation>
        <location evidence="11">Endomembrane system</location>
        <topology evidence="11">Single-pass membrane protein</topology>
    </subcellularLocation>
</comment>
<evidence type="ECO:0000256" key="13">
    <source>
        <dbReference type="RuleBase" id="RU003848"/>
    </source>
</evidence>
<evidence type="ECO:0000313" key="16">
    <source>
        <dbReference type="Proteomes" id="UP001491552"/>
    </source>
</evidence>
<dbReference type="SUPFAM" id="SSF81573">
    <property type="entry name" value="F1F0 ATP synthase subunit B, membrane domain"/>
    <property type="match status" value="1"/>
</dbReference>
<comment type="subunit">
    <text evidence="12">F-type ATPases have 2 components, F(1) - the catalytic core - and F(0) - the membrane proton channel. F(1) has five subunits: alpha(3), beta(3), gamma(1), delta(1), epsilon(1). F(0) has three main subunits: a(1), b(2) and c(10-14). The alpha and beta chains form an alternating ring which encloses part of the gamma chain. F(1) is attached to F(0) by a central stalk formed by the gamma and epsilon chains, while a peripheral stalk is formed by the delta and b chains.</text>
</comment>
<evidence type="ECO:0000256" key="3">
    <source>
        <dbReference type="ARBA" id="ARBA00022547"/>
    </source>
</evidence>
<keyword evidence="2 12" id="KW-0813">Transport</keyword>
<sequence>MKFFTGFESFVGVDFWTCLFTLCNLVILYLVMKKLLFKPVKNMIDSRQKEVDDLYDNANRAKAEAEEMRARYETRLQQANAESEALLRDANRRAQLREEEILRDAQDKAAQTMQRAEAQVALEKKRAMNEIKDDVSDMAVDIASAVLQRDIRSEEHTELIDSFIEKLGDSHD</sequence>
<evidence type="ECO:0000256" key="8">
    <source>
        <dbReference type="ARBA" id="ARBA00023136"/>
    </source>
</evidence>
<dbReference type="Pfam" id="PF00430">
    <property type="entry name" value="ATP-synt_B"/>
    <property type="match status" value="1"/>
</dbReference>
<keyword evidence="3 12" id="KW-0138">CF(0)</keyword>
<dbReference type="InterPro" id="IPR028987">
    <property type="entry name" value="ATP_synth_B-like_membr_sf"/>
</dbReference>
<keyword evidence="6 12" id="KW-1133">Transmembrane helix</keyword>
<feature type="transmembrane region" description="Helical" evidence="12">
    <location>
        <begin position="12"/>
        <end position="32"/>
    </location>
</feature>
<evidence type="ECO:0000256" key="7">
    <source>
        <dbReference type="ARBA" id="ARBA00023065"/>
    </source>
</evidence>
<keyword evidence="16" id="KW-1185">Reference proteome</keyword>
<evidence type="ECO:0000256" key="11">
    <source>
        <dbReference type="ARBA" id="ARBA00037847"/>
    </source>
</evidence>
<comment type="caution">
    <text evidence="15">The sequence shown here is derived from an EMBL/GenBank/DDBJ whole genome shotgun (WGS) entry which is preliminary data.</text>
</comment>
<evidence type="ECO:0000256" key="5">
    <source>
        <dbReference type="ARBA" id="ARBA00022781"/>
    </source>
</evidence>
<evidence type="ECO:0000256" key="4">
    <source>
        <dbReference type="ARBA" id="ARBA00022692"/>
    </source>
</evidence>
<gene>
    <name evidence="12 15" type="primary">atpF</name>
    <name evidence="15" type="ORF">WMO66_08110</name>
</gene>
<reference evidence="15 16" key="1">
    <citation type="submission" date="2024-03" db="EMBL/GenBank/DDBJ databases">
        <title>Human intestinal bacterial collection.</title>
        <authorList>
            <person name="Pauvert C."/>
            <person name="Hitch T.C.A."/>
            <person name="Clavel T."/>
        </authorList>
    </citation>
    <scope>NUCLEOTIDE SEQUENCE [LARGE SCALE GENOMIC DNA]</scope>
    <source>
        <strain evidence="15 16">CLA-AA-H192</strain>
    </source>
</reference>
<evidence type="ECO:0000256" key="6">
    <source>
        <dbReference type="ARBA" id="ARBA00022989"/>
    </source>
</evidence>
<evidence type="ECO:0000256" key="1">
    <source>
        <dbReference type="ARBA" id="ARBA00005513"/>
    </source>
</evidence>
<evidence type="ECO:0000256" key="9">
    <source>
        <dbReference type="ARBA" id="ARBA00023310"/>
    </source>
</evidence>